<dbReference type="PANTHER" id="PTHR33336:SF15">
    <property type="entry name" value="ABM DOMAIN-CONTAINING PROTEIN"/>
    <property type="match status" value="1"/>
</dbReference>
<dbReference type="GO" id="GO:0003824">
    <property type="term" value="F:catalytic activity"/>
    <property type="evidence" value="ECO:0007669"/>
    <property type="project" value="TreeGrafter"/>
</dbReference>
<keyword evidence="3" id="KW-1185">Reference proteome</keyword>
<accession>A0A402BHQ0</accession>
<dbReference type="InterPro" id="IPR007138">
    <property type="entry name" value="ABM_dom"/>
</dbReference>
<protein>
    <recommendedName>
        <fullName evidence="1">ABM domain-containing protein</fullName>
    </recommendedName>
</protein>
<evidence type="ECO:0000259" key="1">
    <source>
        <dbReference type="PROSITE" id="PS51725"/>
    </source>
</evidence>
<dbReference type="PANTHER" id="PTHR33336">
    <property type="entry name" value="QUINOL MONOOXYGENASE YGIN-RELATED"/>
    <property type="match status" value="1"/>
</dbReference>
<dbReference type="Gene3D" id="3.30.70.100">
    <property type="match status" value="1"/>
</dbReference>
<dbReference type="InterPro" id="IPR011008">
    <property type="entry name" value="Dimeric_a/b-barrel"/>
</dbReference>
<dbReference type="Pfam" id="PF03992">
    <property type="entry name" value="ABM"/>
    <property type="match status" value="1"/>
</dbReference>
<gene>
    <name evidence="2" type="ORF">KDA_64250</name>
</gene>
<proteinExistence type="predicted"/>
<dbReference type="Proteomes" id="UP000287171">
    <property type="component" value="Unassembled WGS sequence"/>
</dbReference>
<comment type="caution">
    <text evidence="2">The sequence shown here is derived from an EMBL/GenBank/DDBJ whole genome shotgun (WGS) entry which is preliminary data.</text>
</comment>
<organism evidence="2 3">
    <name type="scientific">Dictyobacter alpinus</name>
    <dbReference type="NCBI Taxonomy" id="2014873"/>
    <lineage>
        <taxon>Bacteria</taxon>
        <taxon>Bacillati</taxon>
        <taxon>Chloroflexota</taxon>
        <taxon>Ktedonobacteria</taxon>
        <taxon>Ktedonobacterales</taxon>
        <taxon>Dictyobacteraceae</taxon>
        <taxon>Dictyobacter</taxon>
    </lineage>
</organism>
<dbReference type="EMBL" id="BIFT01000002">
    <property type="protein sequence ID" value="GCE30941.1"/>
    <property type="molecule type" value="Genomic_DNA"/>
</dbReference>
<dbReference type="OrthoDB" id="9806189at2"/>
<dbReference type="RefSeq" id="WP_126630968.1">
    <property type="nucleotide sequence ID" value="NZ_BIFT01000002.1"/>
</dbReference>
<feature type="domain" description="ABM" evidence="1">
    <location>
        <begin position="2"/>
        <end position="93"/>
    </location>
</feature>
<dbReference type="PROSITE" id="PS51725">
    <property type="entry name" value="ABM"/>
    <property type="match status" value="1"/>
</dbReference>
<dbReference type="SUPFAM" id="SSF54909">
    <property type="entry name" value="Dimeric alpha+beta barrel"/>
    <property type="match status" value="1"/>
</dbReference>
<sequence length="99" mass="11402">MIVIAGKATIKPEYWDEAMQQAQQMSAQSASEPGCHSYRFYVEPTDRNTFFIFEQWDNAEALLQHFHSAHFQAFGAYLQSILTSNMDIKRYEVSSVSDL</sequence>
<dbReference type="AlphaFoldDB" id="A0A402BHQ0"/>
<evidence type="ECO:0000313" key="3">
    <source>
        <dbReference type="Proteomes" id="UP000287171"/>
    </source>
</evidence>
<evidence type="ECO:0000313" key="2">
    <source>
        <dbReference type="EMBL" id="GCE30941.1"/>
    </source>
</evidence>
<name>A0A402BHQ0_9CHLR</name>
<reference evidence="3" key="1">
    <citation type="submission" date="2018-12" db="EMBL/GenBank/DDBJ databases">
        <title>Tengunoibacter tsumagoiensis gen. nov., sp. nov., Dictyobacter kobayashii sp. nov., D. alpinus sp. nov., and D. joshuensis sp. nov. and description of Dictyobacteraceae fam. nov. within the order Ktedonobacterales isolated from Tengu-no-mugimeshi.</title>
        <authorList>
            <person name="Wang C.M."/>
            <person name="Zheng Y."/>
            <person name="Sakai Y."/>
            <person name="Toyoda A."/>
            <person name="Minakuchi Y."/>
            <person name="Abe K."/>
            <person name="Yokota A."/>
            <person name="Yabe S."/>
        </authorList>
    </citation>
    <scope>NUCLEOTIDE SEQUENCE [LARGE SCALE GENOMIC DNA]</scope>
    <source>
        <strain evidence="3">Uno16</strain>
    </source>
</reference>
<dbReference type="InterPro" id="IPR050744">
    <property type="entry name" value="AI-2_Isomerase_LsrG"/>
</dbReference>